<feature type="region of interest" description="Disordered" evidence="1">
    <location>
        <begin position="1"/>
        <end position="22"/>
    </location>
</feature>
<name>A0A2T7BEC5_9BACT</name>
<proteinExistence type="predicted"/>
<sequence>MSVFASCSKDHNGGSTTPPVKNHAVRLATNGTFGSIMTDSAGRSLYFFSVDYNGTSNCNGGCLAAWPAFYIDPATLTLDADLKAADFATITRGDGAKQTTYKGWPLYYFAQDASAGETKGDNVGGNWFIAKPDYSVMLGEGQLVGNDANNYTLSGTPAVISAGTGSSFYLTDDRGRTLYAFAAKDKNGVNNYTTTDAAHNAIWPIYPLAQLARVPSALNAADFKLITVQGQQQLTFKGWPMYYFGGDNLTMGLTKGVSVPTPGVWPVVNNQSAVAPAL</sequence>
<reference evidence="2 3" key="1">
    <citation type="submission" date="2018-04" db="EMBL/GenBank/DDBJ databases">
        <title>Chitinophaga fuyangensis sp. nov., isolated from soil in a chemical factory.</title>
        <authorList>
            <person name="Chen K."/>
        </authorList>
    </citation>
    <scope>NUCLEOTIDE SEQUENCE [LARGE SCALE GENOMIC DNA]</scope>
    <source>
        <strain evidence="2 3">LY-1</strain>
    </source>
</reference>
<dbReference type="GO" id="GO:0043448">
    <property type="term" value="P:alkane catabolic process"/>
    <property type="evidence" value="ECO:0007669"/>
    <property type="project" value="TreeGrafter"/>
</dbReference>
<organism evidence="2 3">
    <name type="scientific">Chitinophaga parva</name>
    <dbReference type="NCBI Taxonomy" id="2169414"/>
    <lineage>
        <taxon>Bacteria</taxon>
        <taxon>Pseudomonadati</taxon>
        <taxon>Bacteroidota</taxon>
        <taxon>Chitinophagia</taxon>
        <taxon>Chitinophagales</taxon>
        <taxon>Chitinophagaceae</taxon>
        <taxon>Chitinophaga</taxon>
    </lineage>
</organism>
<dbReference type="EMBL" id="QCYK01000003">
    <property type="protein sequence ID" value="PUZ23449.1"/>
    <property type="molecule type" value="Genomic_DNA"/>
</dbReference>
<dbReference type="PANTHER" id="PTHR39335">
    <property type="entry name" value="BLL4220 PROTEIN"/>
    <property type="match status" value="1"/>
</dbReference>
<dbReference type="OrthoDB" id="597632at2"/>
<dbReference type="InterPro" id="IPR005297">
    <property type="entry name" value="Lipoprotein_repeat"/>
</dbReference>
<protein>
    <recommendedName>
        <fullName evidence="4">Lipoprotein</fullName>
    </recommendedName>
</protein>
<dbReference type="PANTHER" id="PTHR39335:SF1">
    <property type="entry name" value="BLL4220 PROTEIN"/>
    <property type="match status" value="1"/>
</dbReference>
<dbReference type="AlphaFoldDB" id="A0A2T7BEC5"/>
<gene>
    <name evidence="2" type="ORF">DCC81_19515</name>
</gene>
<evidence type="ECO:0008006" key="4">
    <source>
        <dbReference type="Google" id="ProtNLM"/>
    </source>
</evidence>
<dbReference type="Pfam" id="PF03640">
    <property type="entry name" value="Lipoprotein_15"/>
    <property type="match status" value="2"/>
</dbReference>
<evidence type="ECO:0000313" key="3">
    <source>
        <dbReference type="Proteomes" id="UP000244450"/>
    </source>
</evidence>
<accession>A0A2T7BEC5</accession>
<evidence type="ECO:0000313" key="2">
    <source>
        <dbReference type="EMBL" id="PUZ23449.1"/>
    </source>
</evidence>
<evidence type="ECO:0000256" key="1">
    <source>
        <dbReference type="SAM" id="MobiDB-lite"/>
    </source>
</evidence>
<keyword evidence="3" id="KW-1185">Reference proteome</keyword>
<dbReference type="Proteomes" id="UP000244450">
    <property type="component" value="Unassembled WGS sequence"/>
</dbReference>
<comment type="caution">
    <text evidence="2">The sequence shown here is derived from an EMBL/GenBank/DDBJ whole genome shotgun (WGS) entry which is preliminary data.</text>
</comment>